<organism evidence="2 3">
    <name type="scientific">Orchesella cincta</name>
    <name type="common">Springtail</name>
    <name type="synonym">Podura cincta</name>
    <dbReference type="NCBI Taxonomy" id="48709"/>
    <lineage>
        <taxon>Eukaryota</taxon>
        <taxon>Metazoa</taxon>
        <taxon>Ecdysozoa</taxon>
        <taxon>Arthropoda</taxon>
        <taxon>Hexapoda</taxon>
        <taxon>Collembola</taxon>
        <taxon>Entomobryomorpha</taxon>
        <taxon>Entomobryoidea</taxon>
        <taxon>Orchesellidae</taxon>
        <taxon>Orchesellinae</taxon>
        <taxon>Orchesella</taxon>
    </lineage>
</organism>
<accession>A0A1D2MCS5</accession>
<dbReference type="OMA" id="WRESTNF"/>
<dbReference type="Proteomes" id="UP000094527">
    <property type="component" value="Unassembled WGS sequence"/>
</dbReference>
<sequence>MWGYVRIKSFLFSSVTIILLSLVTLGQSMYFEEVESLTSSQRDALDKFRERVTPILPHDYMKSDLYLVRFLRLKDFRIRDAENYLQETLQWRQLNSMDSIDTEDFSDIEKDFPLFLDGVDKKGRVILEGFFGEWKLRTAVIAGKLPKLKRYGVKAIEDATRKVRELQYQGKNVTQWVMLLNMEGFNLRETACPSCLPYYLNFVSSYEKYYPYSVGHMVFVNTPEAFETVLNLVRPIMNAQTRKVMKVFGTNEAQWEAYVKKHFSISEISEWFGGYKPRKFSGYPDFV</sequence>
<dbReference type="SUPFAM" id="SSF52087">
    <property type="entry name" value="CRAL/TRIO domain"/>
    <property type="match status" value="1"/>
</dbReference>
<reference evidence="2 3" key="1">
    <citation type="journal article" date="2016" name="Genome Biol. Evol.">
        <title>Gene Family Evolution Reflects Adaptation to Soil Environmental Stressors in the Genome of the Collembolan Orchesella cincta.</title>
        <authorList>
            <person name="Faddeeva-Vakhrusheva A."/>
            <person name="Derks M.F."/>
            <person name="Anvar S.Y."/>
            <person name="Agamennone V."/>
            <person name="Suring W."/>
            <person name="Smit S."/>
            <person name="van Straalen N.M."/>
            <person name="Roelofs D."/>
        </authorList>
    </citation>
    <scope>NUCLEOTIDE SEQUENCE [LARGE SCALE GENOMIC DNA]</scope>
    <source>
        <tissue evidence="2">Mixed pool</tissue>
    </source>
</reference>
<dbReference type="OrthoDB" id="62364at2759"/>
<keyword evidence="3" id="KW-1185">Reference proteome</keyword>
<dbReference type="GO" id="GO:0005737">
    <property type="term" value="C:cytoplasm"/>
    <property type="evidence" value="ECO:0007669"/>
    <property type="project" value="TreeGrafter"/>
</dbReference>
<evidence type="ECO:0000313" key="3">
    <source>
        <dbReference type="Proteomes" id="UP000094527"/>
    </source>
</evidence>
<protein>
    <submittedName>
        <fullName evidence="2">SEC14-like protein 4</fullName>
    </submittedName>
</protein>
<dbReference type="InterPro" id="IPR051064">
    <property type="entry name" value="SEC14/CRAL-TRIO_domain"/>
</dbReference>
<dbReference type="SMART" id="SM00516">
    <property type="entry name" value="SEC14"/>
    <property type="match status" value="1"/>
</dbReference>
<evidence type="ECO:0000259" key="1">
    <source>
        <dbReference type="PROSITE" id="PS50191"/>
    </source>
</evidence>
<dbReference type="Gene3D" id="3.40.525.10">
    <property type="entry name" value="CRAL-TRIO lipid binding domain"/>
    <property type="match status" value="1"/>
</dbReference>
<evidence type="ECO:0000313" key="2">
    <source>
        <dbReference type="EMBL" id="ODM90798.1"/>
    </source>
</evidence>
<proteinExistence type="predicted"/>
<dbReference type="InterPro" id="IPR036865">
    <property type="entry name" value="CRAL-TRIO_dom_sf"/>
</dbReference>
<dbReference type="SUPFAM" id="SSF46938">
    <property type="entry name" value="CRAL/TRIO N-terminal domain"/>
    <property type="match status" value="1"/>
</dbReference>
<gene>
    <name evidence="2" type="ORF">Ocin01_15887</name>
</gene>
<dbReference type="EMBL" id="LJIJ01001791">
    <property type="protein sequence ID" value="ODM90798.1"/>
    <property type="molecule type" value="Genomic_DNA"/>
</dbReference>
<dbReference type="InterPro" id="IPR001251">
    <property type="entry name" value="CRAL-TRIO_dom"/>
</dbReference>
<name>A0A1D2MCS5_ORCCI</name>
<dbReference type="PANTHER" id="PTHR23324">
    <property type="entry name" value="SEC14 RELATED PROTEIN"/>
    <property type="match status" value="1"/>
</dbReference>
<dbReference type="PANTHER" id="PTHR23324:SF83">
    <property type="entry name" value="SEC14-LIKE PROTEIN 2"/>
    <property type="match status" value="1"/>
</dbReference>
<dbReference type="InterPro" id="IPR036273">
    <property type="entry name" value="CRAL/TRIO_N_dom_sf"/>
</dbReference>
<comment type="caution">
    <text evidence="2">The sequence shown here is derived from an EMBL/GenBank/DDBJ whole genome shotgun (WGS) entry which is preliminary data.</text>
</comment>
<dbReference type="CDD" id="cd00170">
    <property type="entry name" value="SEC14"/>
    <property type="match status" value="1"/>
</dbReference>
<dbReference type="PROSITE" id="PS50191">
    <property type="entry name" value="CRAL_TRIO"/>
    <property type="match status" value="1"/>
</dbReference>
<feature type="domain" description="CRAL-TRIO" evidence="1">
    <location>
        <begin position="104"/>
        <end position="280"/>
    </location>
</feature>
<dbReference type="Pfam" id="PF00650">
    <property type="entry name" value="CRAL_TRIO"/>
    <property type="match status" value="1"/>
</dbReference>
<dbReference type="AlphaFoldDB" id="A0A1D2MCS5"/>